<accession>A0AAV7RW66</accession>
<feature type="region of interest" description="Disordered" evidence="1">
    <location>
        <begin position="42"/>
        <end position="100"/>
    </location>
</feature>
<comment type="caution">
    <text evidence="2">The sequence shown here is derived from an EMBL/GenBank/DDBJ whole genome shotgun (WGS) entry which is preliminary data.</text>
</comment>
<gene>
    <name evidence="2" type="ORF">NDU88_008592</name>
</gene>
<keyword evidence="3" id="KW-1185">Reference proteome</keyword>
<sequence>MFRIITYTPPLPRRLRGAGFPATVSDGGDLGRASGAANCRATNAPASISPHNPAWTAAGEVATPREDAKPRAAGGDHGAAAQPHAVPSPPSSDTMWALPPRSLELPEGIVAQQHARSLRHPSLPRFGGENTRLGAPGDKDAAIPMLAKPARCPEKDHSLRRVRMQHGEQPAQGPERECQQGKNTRHEAQPR</sequence>
<organism evidence="2 3">
    <name type="scientific">Pleurodeles waltl</name>
    <name type="common">Iberian ribbed newt</name>
    <dbReference type="NCBI Taxonomy" id="8319"/>
    <lineage>
        <taxon>Eukaryota</taxon>
        <taxon>Metazoa</taxon>
        <taxon>Chordata</taxon>
        <taxon>Craniata</taxon>
        <taxon>Vertebrata</taxon>
        <taxon>Euteleostomi</taxon>
        <taxon>Amphibia</taxon>
        <taxon>Batrachia</taxon>
        <taxon>Caudata</taxon>
        <taxon>Salamandroidea</taxon>
        <taxon>Salamandridae</taxon>
        <taxon>Pleurodelinae</taxon>
        <taxon>Pleurodeles</taxon>
    </lineage>
</organism>
<dbReference type="EMBL" id="JANPWB010000009">
    <property type="protein sequence ID" value="KAJ1155867.1"/>
    <property type="molecule type" value="Genomic_DNA"/>
</dbReference>
<protein>
    <submittedName>
        <fullName evidence="2">Uncharacterized protein</fullName>
    </submittedName>
</protein>
<feature type="compositionally biased region" description="Basic and acidic residues" evidence="1">
    <location>
        <begin position="174"/>
        <end position="191"/>
    </location>
</feature>
<evidence type="ECO:0000313" key="2">
    <source>
        <dbReference type="EMBL" id="KAJ1155867.1"/>
    </source>
</evidence>
<feature type="region of interest" description="Disordered" evidence="1">
    <location>
        <begin position="114"/>
        <end position="191"/>
    </location>
</feature>
<reference evidence="2" key="1">
    <citation type="journal article" date="2022" name="bioRxiv">
        <title>Sequencing and chromosome-scale assembly of the giantPleurodeles waltlgenome.</title>
        <authorList>
            <person name="Brown T."/>
            <person name="Elewa A."/>
            <person name="Iarovenko S."/>
            <person name="Subramanian E."/>
            <person name="Araus A.J."/>
            <person name="Petzold A."/>
            <person name="Susuki M."/>
            <person name="Suzuki K.-i.T."/>
            <person name="Hayashi T."/>
            <person name="Toyoda A."/>
            <person name="Oliveira C."/>
            <person name="Osipova E."/>
            <person name="Leigh N.D."/>
            <person name="Simon A."/>
            <person name="Yun M.H."/>
        </authorList>
    </citation>
    <scope>NUCLEOTIDE SEQUENCE</scope>
    <source>
        <strain evidence="2">20211129_DDA</strain>
        <tissue evidence="2">Liver</tissue>
    </source>
</reference>
<evidence type="ECO:0000256" key="1">
    <source>
        <dbReference type="SAM" id="MobiDB-lite"/>
    </source>
</evidence>
<dbReference type="AlphaFoldDB" id="A0AAV7RW66"/>
<evidence type="ECO:0000313" key="3">
    <source>
        <dbReference type="Proteomes" id="UP001066276"/>
    </source>
</evidence>
<proteinExistence type="predicted"/>
<dbReference type="Proteomes" id="UP001066276">
    <property type="component" value="Chromosome 5"/>
</dbReference>
<name>A0AAV7RW66_PLEWA</name>